<dbReference type="OrthoDB" id="1121515at2"/>
<accession>A0A413ITV4</accession>
<reference evidence="1 2" key="1">
    <citation type="submission" date="2018-08" db="EMBL/GenBank/DDBJ databases">
        <title>A genome reference for cultivated species of the human gut microbiota.</title>
        <authorList>
            <person name="Zou Y."/>
            <person name="Xue W."/>
            <person name="Luo G."/>
        </authorList>
    </citation>
    <scope>NUCLEOTIDE SEQUENCE [LARGE SCALE GENOMIC DNA]</scope>
    <source>
        <strain evidence="1 2">OF02-7</strain>
    </source>
</reference>
<organism evidence="1 2">
    <name type="scientific">Butyricimonas virosa</name>
    <dbReference type="NCBI Taxonomy" id="544645"/>
    <lineage>
        <taxon>Bacteria</taxon>
        <taxon>Pseudomonadati</taxon>
        <taxon>Bacteroidota</taxon>
        <taxon>Bacteroidia</taxon>
        <taxon>Bacteroidales</taxon>
        <taxon>Odoribacteraceae</taxon>
        <taxon>Butyricimonas</taxon>
    </lineage>
</organism>
<protein>
    <submittedName>
        <fullName evidence="1">Uncharacterized protein</fullName>
    </submittedName>
</protein>
<dbReference type="AlphaFoldDB" id="A0A413ITV4"/>
<dbReference type="EMBL" id="QSCR01000001">
    <property type="protein sequence ID" value="RGY21339.1"/>
    <property type="molecule type" value="Genomic_DNA"/>
</dbReference>
<dbReference type="RefSeq" id="WP_117774482.1">
    <property type="nucleotide sequence ID" value="NZ_QSCR01000001.1"/>
</dbReference>
<gene>
    <name evidence="1" type="ORF">DXA50_00350</name>
</gene>
<name>A0A413ITV4_9BACT</name>
<proteinExistence type="predicted"/>
<evidence type="ECO:0000313" key="1">
    <source>
        <dbReference type="EMBL" id="RGY21339.1"/>
    </source>
</evidence>
<sequence length="153" mass="18027">MNAVDYIIGKLESFISVFLSSKVRYEYDEKSRSHMIEVLPIEIYQQNDDYIEWESETFDEFISKYPSENICFISDDSLVKIDSPVFEKEGLYYTPFSVERKSIVFDMSSVQISRKLTKHNLLFTYNQSQPELNTIEETNIPVEYTNYSYLNAA</sequence>
<dbReference type="Proteomes" id="UP000286063">
    <property type="component" value="Unassembled WGS sequence"/>
</dbReference>
<comment type="caution">
    <text evidence="1">The sequence shown here is derived from an EMBL/GenBank/DDBJ whole genome shotgun (WGS) entry which is preliminary data.</text>
</comment>
<evidence type="ECO:0000313" key="2">
    <source>
        <dbReference type="Proteomes" id="UP000286063"/>
    </source>
</evidence>